<gene>
    <name evidence="2" type="ORF">DM82_3806</name>
</gene>
<proteinExistence type="predicted"/>
<protein>
    <submittedName>
        <fullName evidence="2">Uncharacterized protein</fullName>
    </submittedName>
</protein>
<accession>A0AAI8BBI9</accession>
<feature type="compositionally biased region" description="Pro residues" evidence="1">
    <location>
        <begin position="51"/>
        <end position="62"/>
    </location>
</feature>
<evidence type="ECO:0000313" key="2">
    <source>
        <dbReference type="EMBL" id="AIO69128.1"/>
    </source>
</evidence>
<dbReference type="KEGG" id="bok:DM82_3806"/>
<feature type="region of interest" description="Disordered" evidence="1">
    <location>
        <begin position="42"/>
        <end position="114"/>
    </location>
</feature>
<evidence type="ECO:0000313" key="3">
    <source>
        <dbReference type="Proteomes" id="UP000029424"/>
    </source>
</evidence>
<evidence type="ECO:0000256" key="1">
    <source>
        <dbReference type="SAM" id="MobiDB-lite"/>
    </source>
</evidence>
<dbReference type="RefSeq" id="WP_041281785.1">
    <property type="nucleotide sequence ID" value="NZ_CP008727.1"/>
</dbReference>
<reference evidence="2 3" key="1">
    <citation type="submission" date="2014-06" db="EMBL/GenBank/DDBJ databases">
        <authorList>
            <person name="Bishop-Lilly K.A."/>
            <person name="Broomall S.M."/>
            <person name="Chain P.S."/>
            <person name="Chertkov O."/>
            <person name="Coyne S.R."/>
            <person name="Daligault H.E."/>
            <person name="Davenport K.W."/>
            <person name="Erkkila T."/>
            <person name="Frey K.G."/>
            <person name="Gibbons H.S."/>
            <person name="Gu W."/>
            <person name="Jaissle J."/>
            <person name="Johnson S.L."/>
            <person name="Koroleva G.I."/>
            <person name="Ladner J.T."/>
            <person name="Lo C.-C."/>
            <person name="Minogue T.D."/>
            <person name="Munk C."/>
            <person name="Palacios G.F."/>
            <person name="Redden C.L."/>
            <person name="Rosenzweig C.N."/>
            <person name="Scholz M.B."/>
            <person name="Teshima H."/>
            <person name="Xu Y."/>
        </authorList>
    </citation>
    <scope>NUCLEOTIDE SEQUENCE [LARGE SCALE GENOMIC DNA]</scope>
    <source>
        <strain evidence="2 3">EO147</strain>
    </source>
</reference>
<dbReference type="EMBL" id="CP008727">
    <property type="protein sequence ID" value="AIO69128.1"/>
    <property type="molecule type" value="Genomic_DNA"/>
</dbReference>
<feature type="compositionally biased region" description="Polar residues" evidence="1">
    <location>
        <begin position="78"/>
        <end position="89"/>
    </location>
</feature>
<organism evidence="2 3">
    <name type="scientific">Burkholderia oklahomensis</name>
    <dbReference type="NCBI Taxonomy" id="342113"/>
    <lineage>
        <taxon>Bacteria</taxon>
        <taxon>Pseudomonadati</taxon>
        <taxon>Pseudomonadota</taxon>
        <taxon>Betaproteobacteria</taxon>
        <taxon>Burkholderiales</taxon>
        <taxon>Burkholderiaceae</taxon>
        <taxon>Burkholderia</taxon>
        <taxon>pseudomallei group</taxon>
    </lineage>
</organism>
<keyword evidence="3" id="KW-1185">Reference proteome</keyword>
<sequence>MTRASGLALAAAVLLLGLAAAGWRYGLLANRDRAAAAAVAPAAVVPDRAQPVPPPPPAPPSRPLVKALPPVKVKPGGTSWSPDPATTQAPVEAQRGAPDIPGAQPLHPPAGTSP</sequence>
<dbReference type="AlphaFoldDB" id="A0AAI8BBI9"/>
<dbReference type="Proteomes" id="UP000029424">
    <property type="component" value="Chromosome 2"/>
</dbReference>
<name>A0AAI8BBI9_9BURK</name>